<evidence type="ECO:0000313" key="3">
    <source>
        <dbReference type="Proteomes" id="UP000038045"/>
    </source>
</evidence>
<dbReference type="Gene3D" id="3.50.4.10">
    <property type="entry name" value="Hepatocyte Growth Factor"/>
    <property type="match status" value="1"/>
</dbReference>
<dbReference type="SMART" id="SM00473">
    <property type="entry name" value="PAN_AP"/>
    <property type="match status" value="2"/>
</dbReference>
<feature type="chain" id="PRO_5005891716" evidence="1">
    <location>
        <begin position="19"/>
        <end position="389"/>
    </location>
</feature>
<dbReference type="Proteomes" id="UP000038045">
    <property type="component" value="Unplaced"/>
</dbReference>
<dbReference type="WBParaSite" id="PTRK_0000738100.1">
    <property type="protein sequence ID" value="PTRK_0000738100.1"/>
    <property type="gene ID" value="PTRK_0000738100"/>
</dbReference>
<feature type="signal peptide" evidence="1">
    <location>
        <begin position="1"/>
        <end position="18"/>
    </location>
</feature>
<sequence length="389" mass="44593">MKYFSLLLINIAIISIESLINVEKCFEPHFHRAYSNAVPIVELWNIPVTDCLAYCIVNSIECHGVVYHKNFYTCQLYREDQSINNDGKFVFANGHDFFNRTSFIDDCKTKTSDKPPKIIQENIRSHVKNEIFTHAIKTVPVIEKSDILQVNTLEIIASSTTQKPIEIVKEMKNTVVPDSVISPMQILESSEMEDQIFFFNPPISKFVLSEIKFGYFKVSDMTILVIPGDSKKMFNITENDCLRTCSNLNNIEEKKTFCQSVLYHKSKKLCVLLNDDTKEFKKFTRLAAKQDVVFYDKMAMPVNTECRQVTPIFDIYTKKTITKNIIKEYNSIAKLKDCSTLCAINNLCSFASYSRKKCILHKKSESKVDIEDIIENGTQYSAVIANGCI</sequence>
<keyword evidence="1" id="KW-0732">Signal</keyword>
<feature type="domain" description="Apple" evidence="2">
    <location>
        <begin position="306"/>
        <end position="385"/>
    </location>
</feature>
<dbReference type="SUPFAM" id="SSF57414">
    <property type="entry name" value="Hairpin loop containing domain-like"/>
    <property type="match status" value="2"/>
</dbReference>
<keyword evidence="3" id="KW-1185">Reference proteome</keyword>
<dbReference type="STRING" id="131310.A0A0N4ZHI3"/>
<name>A0A0N4ZHI3_PARTI</name>
<dbReference type="Pfam" id="PF00024">
    <property type="entry name" value="PAN_1"/>
    <property type="match status" value="3"/>
</dbReference>
<protein>
    <submittedName>
        <fullName evidence="4">Apple domain-containing protein</fullName>
    </submittedName>
</protein>
<accession>A0A0N4ZHI3</accession>
<evidence type="ECO:0000313" key="4">
    <source>
        <dbReference type="WBParaSite" id="PTRK_0000738100.1"/>
    </source>
</evidence>
<feature type="domain" description="Apple" evidence="2">
    <location>
        <begin position="25"/>
        <end position="102"/>
    </location>
</feature>
<dbReference type="AlphaFoldDB" id="A0A0N4ZHI3"/>
<organism evidence="3 4">
    <name type="scientific">Parastrongyloides trichosuri</name>
    <name type="common">Possum-specific nematode worm</name>
    <dbReference type="NCBI Taxonomy" id="131310"/>
    <lineage>
        <taxon>Eukaryota</taxon>
        <taxon>Metazoa</taxon>
        <taxon>Ecdysozoa</taxon>
        <taxon>Nematoda</taxon>
        <taxon>Chromadorea</taxon>
        <taxon>Rhabditida</taxon>
        <taxon>Tylenchina</taxon>
        <taxon>Panagrolaimomorpha</taxon>
        <taxon>Strongyloidoidea</taxon>
        <taxon>Strongyloididae</taxon>
        <taxon>Parastrongyloides</taxon>
    </lineage>
</organism>
<dbReference type="InterPro" id="IPR003609">
    <property type="entry name" value="Pan_app"/>
</dbReference>
<dbReference type="PROSITE" id="PS50948">
    <property type="entry name" value="PAN"/>
    <property type="match status" value="2"/>
</dbReference>
<reference evidence="4" key="1">
    <citation type="submission" date="2017-02" db="UniProtKB">
        <authorList>
            <consortium name="WormBaseParasite"/>
        </authorList>
    </citation>
    <scope>IDENTIFICATION</scope>
</reference>
<proteinExistence type="predicted"/>
<evidence type="ECO:0000256" key="1">
    <source>
        <dbReference type="SAM" id="SignalP"/>
    </source>
</evidence>
<evidence type="ECO:0000259" key="2">
    <source>
        <dbReference type="PROSITE" id="PS50948"/>
    </source>
</evidence>